<dbReference type="RefSeq" id="WP_172354145.1">
    <property type="nucleotide sequence ID" value="NZ_CP053661.1"/>
</dbReference>
<evidence type="ECO:0000256" key="2">
    <source>
        <dbReference type="SAM" id="Phobius"/>
    </source>
</evidence>
<feature type="coiled-coil region" evidence="1">
    <location>
        <begin position="117"/>
        <end position="191"/>
    </location>
</feature>
<keyword evidence="2" id="KW-1133">Transmembrane helix</keyword>
<keyword evidence="1" id="KW-0175">Coiled coil</keyword>
<gene>
    <name evidence="3" type="ORF">HPC62_05700</name>
</gene>
<feature type="transmembrane region" description="Helical" evidence="2">
    <location>
        <begin position="22"/>
        <end position="44"/>
    </location>
</feature>
<reference evidence="3 4" key="1">
    <citation type="submission" date="2020-05" db="EMBL/GenBank/DDBJ databases">
        <title>Complete genome sequence of of a novel Thermoleptolyngbya strain isolated from hot springs of Ganzi, Sichuan China.</title>
        <authorList>
            <person name="Tang J."/>
            <person name="Daroch M."/>
            <person name="Li L."/>
            <person name="Waleron K."/>
            <person name="Waleron M."/>
            <person name="Waleron M."/>
        </authorList>
    </citation>
    <scope>NUCLEOTIDE SEQUENCE [LARGE SCALE GENOMIC DNA]</scope>
    <source>
        <strain evidence="3 4">PKUAC-SCTA183</strain>
    </source>
</reference>
<dbReference type="KEGG" id="theu:HPC62_05700"/>
<organism evidence="3 4">
    <name type="scientific">Thermoleptolyngbya sichuanensis A183</name>
    <dbReference type="NCBI Taxonomy" id="2737172"/>
    <lineage>
        <taxon>Bacteria</taxon>
        <taxon>Bacillati</taxon>
        <taxon>Cyanobacteriota</taxon>
        <taxon>Cyanophyceae</taxon>
        <taxon>Oculatellales</taxon>
        <taxon>Oculatellaceae</taxon>
        <taxon>Thermoleptolyngbya</taxon>
        <taxon>Thermoleptolyngbya sichuanensis</taxon>
    </lineage>
</organism>
<keyword evidence="2" id="KW-0812">Transmembrane</keyword>
<proteinExistence type="predicted"/>
<accession>A0A6M8BGN2</accession>
<feature type="transmembrane region" description="Helical" evidence="2">
    <location>
        <begin position="96"/>
        <end position="115"/>
    </location>
</feature>
<name>A0A6M8BGN2_9CYAN</name>
<feature type="transmembrane region" description="Helical" evidence="2">
    <location>
        <begin position="56"/>
        <end position="76"/>
    </location>
</feature>
<evidence type="ECO:0000313" key="4">
    <source>
        <dbReference type="Proteomes" id="UP000505210"/>
    </source>
</evidence>
<sequence>MTSIKPAGRITAPLASRILKTVGIIITLSALIDFFILPIPYRLLDRQWQLAFTTQFVDRGIVPLVGLALLFAGYWIDHATGAIEERRSGRNRDLRFWALLLASLLGLIYVLLFPLHLNNLRLNNAAAQEQINQEAEQAEGRLDQSLATALQQQRAQIAQLLNASDEQINQAVQANQINQEQANQIREFKQNPERLEPFLQERVQELRSRGQTEIRTRKEDAQATARTESIKSGLRIGLGSLVLAVGYIIIGWTGLKSLD</sequence>
<evidence type="ECO:0000313" key="3">
    <source>
        <dbReference type="EMBL" id="QKD81755.1"/>
    </source>
</evidence>
<keyword evidence="4" id="KW-1185">Reference proteome</keyword>
<keyword evidence="2" id="KW-0472">Membrane</keyword>
<feature type="transmembrane region" description="Helical" evidence="2">
    <location>
        <begin position="236"/>
        <end position="255"/>
    </location>
</feature>
<dbReference type="InterPro" id="IPR047709">
    <property type="entry name" value="HpsJ-like"/>
</dbReference>
<dbReference type="NCBIfam" id="NF038305">
    <property type="entry name" value="HpsJ_fam"/>
    <property type="match status" value="1"/>
</dbReference>
<dbReference type="Proteomes" id="UP000505210">
    <property type="component" value="Chromosome"/>
</dbReference>
<dbReference type="EMBL" id="CP053661">
    <property type="protein sequence ID" value="QKD81755.1"/>
    <property type="molecule type" value="Genomic_DNA"/>
</dbReference>
<evidence type="ECO:0000256" key="1">
    <source>
        <dbReference type="SAM" id="Coils"/>
    </source>
</evidence>
<protein>
    <submittedName>
        <fullName evidence="3">Uncharacterized protein</fullName>
    </submittedName>
</protein>
<dbReference type="AlphaFoldDB" id="A0A6M8BGN2"/>